<dbReference type="SUPFAM" id="SSF140736">
    <property type="entry name" value="Rv1873-like"/>
    <property type="match status" value="1"/>
</dbReference>
<dbReference type="Gene3D" id="1.25.40.380">
    <property type="entry name" value="Protein of unknown function DUF1810"/>
    <property type="match status" value="1"/>
</dbReference>
<dbReference type="Proteomes" id="UP000269335">
    <property type="component" value="Unassembled WGS sequence"/>
</dbReference>
<dbReference type="AlphaFoldDB" id="A0AB37QG58"/>
<evidence type="ECO:0008006" key="4">
    <source>
        <dbReference type="Google" id="ProtNLM"/>
    </source>
</evidence>
<gene>
    <name evidence="2" type="ORF">ALQ53_03803</name>
</gene>
<dbReference type="InterPro" id="IPR036287">
    <property type="entry name" value="Rv1873-like_sf"/>
</dbReference>
<accession>A0AB37QG58</accession>
<evidence type="ECO:0000313" key="2">
    <source>
        <dbReference type="EMBL" id="RMN85546.1"/>
    </source>
</evidence>
<protein>
    <recommendedName>
        <fullName evidence="4">Calpastatin</fullName>
    </recommendedName>
</protein>
<comment type="caution">
    <text evidence="2">The sequence shown here is derived from an EMBL/GenBank/DDBJ whole genome shotgun (WGS) entry which is preliminary data.</text>
</comment>
<evidence type="ECO:0000256" key="1">
    <source>
        <dbReference type="SAM" id="MobiDB-lite"/>
    </source>
</evidence>
<feature type="region of interest" description="Disordered" evidence="1">
    <location>
        <begin position="70"/>
        <end position="117"/>
    </location>
</feature>
<reference evidence="2 3" key="1">
    <citation type="submission" date="2018-08" db="EMBL/GenBank/DDBJ databases">
        <title>Recombination of ecologically and evolutionarily significant loci maintains genetic cohesion in the Pseudomonas syringae species complex.</title>
        <authorList>
            <person name="Dillon M."/>
            <person name="Thakur S."/>
            <person name="Almeida R.N.D."/>
            <person name="Weir B.S."/>
            <person name="Guttman D.S."/>
        </authorList>
    </citation>
    <scope>NUCLEOTIDE SEQUENCE [LARGE SCALE GENOMIC DNA]</scope>
    <source>
        <strain evidence="2 3">ICMP 15201</strain>
    </source>
</reference>
<proteinExistence type="predicted"/>
<dbReference type="EMBL" id="RBPH01000018">
    <property type="protein sequence ID" value="RMN85546.1"/>
    <property type="molecule type" value="Genomic_DNA"/>
</dbReference>
<name>A0AB37QG58_PSECA</name>
<dbReference type="InterPro" id="IPR014937">
    <property type="entry name" value="DUF1810"/>
</dbReference>
<evidence type="ECO:0000313" key="3">
    <source>
        <dbReference type="Proteomes" id="UP000269335"/>
    </source>
</evidence>
<dbReference type="Pfam" id="PF08837">
    <property type="entry name" value="DUF1810"/>
    <property type="match status" value="1"/>
</dbReference>
<organism evidence="2 3">
    <name type="scientific">Pseudomonas cannabina</name>
    <dbReference type="NCBI Taxonomy" id="86840"/>
    <lineage>
        <taxon>Bacteria</taxon>
        <taxon>Pseudomonadati</taxon>
        <taxon>Pseudomonadota</taxon>
        <taxon>Gammaproteobacteria</taxon>
        <taxon>Pseudomonadales</taxon>
        <taxon>Pseudomonadaceae</taxon>
        <taxon>Pseudomonas</taxon>
    </lineage>
</organism>
<sequence length="295" mass="33044">MRQRERLGFLQNQRIDLLPQQHSQQRLLYRQGALSPGQQGQYARFEQDVTQHRPQRCFPGAGMQLHRRDHGVDDALPEPGGQRGQQASNERGQDQADGQRAGGGPDQVHGPQGLLHENGEALEDGHTQKTLETGRTPVSGGHHTTTGSLKNRKLIMNDVYNLQRFVTAQQPVFQQVLAELEAGLKRSHWMWFVFPQIQGLGHSDMAQRFAISDLDEARAYLQHPLLGARLEQCAGVIAPQVERTAQQMFGSPDDMKLRSSMTLFAIAAPDRPVFQEVLDAFFKGERDAMTVKLLS</sequence>